<proteinExistence type="inferred from homology"/>
<evidence type="ECO:0000256" key="1">
    <source>
        <dbReference type="ARBA" id="ARBA00004442"/>
    </source>
</evidence>
<dbReference type="GO" id="GO:0009279">
    <property type="term" value="C:cell outer membrane"/>
    <property type="evidence" value="ECO:0007669"/>
    <property type="project" value="UniProtKB-SubCell"/>
</dbReference>
<keyword evidence="5" id="KW-0998">Cell outer membrane</keyword>
<feature type="region of interest" description="Disordered" evidence="6">
    <location>
        <begin position="94"/>
        <end position="115"/>
    </location>
</feature>
<sequence length="281" mass="29494">MLAACVCSGAAAQTPVANPMPDGSRDMYVGLGLQSASRYEGGTSRHLMLMPVLQAEWSNGVFISGATAGMHWSDRAGLEYGPLLSLHPGRSERGRALTGGGLSGSGSNTALPPLAMGPDGRLTRLSGMPDVPRRLEAGAFLTWYLSPEWRLANSVLYGAGQERDGLRATLDVQRIATTVAPYHTLSFTAGVTLADASYNRALFGVSPAQALATTALTRPAYAPGGGVKDVHAGVRWNWALAPSWMLTSGAHAVRLTGDAKASPVVERPATVTVWSALAYRF</sequence>
<evidence type="ECO:0000313" key="7">
    <source>
        <dbReference type="EMBL" id="MYN05986.1"/>
    </source>
</evidence>
<gene>
    <name evidence="7" type="ORF">GTP77_01395</name>
</gene>
<dbReference type="EMBL" id="WWCU01000001">
    <property type="protein sequence ID" value="MYN05986.1"/>
    <property type="molecule type" value="Genomic_DNA"/>
</dbReference>
<reference evidence="7 8" key="1">
    <citation type="submission" date="2019-12" db="EMBL/GenBank/DDBJ databases">
        <title>Novel species isolated from a subtropical stream in China.</title>
        <authorList>
            <person name="Lu H."/>
        </authorList>
    </citation>
    <scope>NUCLEOTIDE SEQUENCE [LARGE SCALE GENOMIC DNA]</scope>
    <source>
        <strain evidence="7 8">FT127W</strain>
    </source>
</reference>
<dbReference type="AlphaFoldDB" id="A0A7X4H796"/>
<dbReference type="InterPro" id="IPR010583">
    <property type="entry name" value="MipA"/>
</dbReference>
<comment type="subcellular location">
    <subcellularLocation>
        <location evidence="1">Cell outer membrane</location>
    </subcellularLocation>
</comment>
<name>A0A7X4H796_9BURK</name>
<organism evidence="7 8">
    <name type="scientific">Pseudoduganella aquatica</name>
    <dbReference type="NCBI Taxonomy" id="2660641"/>
    <lineage>
        <taxon>Bacteria</taxon>
        <taxon>Pseudomonadati</taxon>
        <taxon>Pseudomonadota</taxon>
        <taxon>Betaproteobacteria</taxon>
        <taxon>Burkholderiales</taxon>
        <taxon>Oxalobacteraceae</taxon>
        <taxon>Telluria group</taxon>
        <taxon>Pseudoduganella</taxon>
    </lineage>
</organism>
<dbReference type="Pfam" id="PF06629">
    <property type="entry name" value="MipA"/>
    <property type="match status" value="1"/>
</dbReference>
<protein>
    <submittedName>
        <fullName evidence="7">MipA/OmpV family protein</fullName>
    </submittedName>
</protein>
<keyword evidence="3" id="KW-0732">Signal</keyword>
<evidence type="ECO:0000256" key="6">
    <source>
        <dbReference type="SAM" id="MobiDB-lite"/>
    </source>
</evidence>
<evidence type="ECO:0000256" key="2">
    <source>
        <dbReference type="ARBA" id="ARBA00005722"/>
    </source>
</evidence>
<evidence type="ECO:0000313" key="8">
    <source>
        <dbReference type="Proteomes" id="UP000450676"/>
    </source>
</evidence>
<dbReference type="Proteomes" id="UP000450676">
    <property type="component" value="Unassembled WGS sequence"/>
</dbReference>
<keyword evidence="8" id="KW-1185">Reference proteome</keyword>
<evidence type="ECO:0000256" key="5">
    <source>
        <dbReference type="ARBA" id="ARBA00023237"/>
    </source>
</evidence>
<dbReference type="PANTHER" id="PTHR38776:SF1">
    <property type="entry name" value="MLTA-INTERACTING PROTEIN-RELATED"/>
    <property type="match status" value="1"/>
</dbReference>
<accession>A0A7X4H796</accession>
<dbReference type="PANTHER" id="PTHR38776">
    <property type="entry name" value="MLTA-INTERACTING PROTEIN-RELATED"/>
    <property type="match status" value="1"/>
</dbReference>
<comment type="caution">
    <text evidence="7">The sequence shown here is derived from an EMBL/GenBank/DDBJ whole genome shotgun (WGS) entry which is preliminary data.</text>
</comment>
<keyword evidence="4" id="KW-0472">Membrane</keyword>
<evidence type="ECO:0000256" key="4">
    <source>
        <dbReference type="ARBA" id="ARBA00023136"/>
    </source>
</evidence>
<evidence type="ECO:0000256" key="3">
    <source>
        <dbReference type="ARBA" id="ARBA00022729"/>
    </source>
</evidence>
<comment type="similarity">
    <text evidence="2">Belongs to the MipA/OmpV family.</text>
</comment>